<protein>
    <recommendedName>
        <fullName evidence="2">EF-hand domain-containing protein</fullName>
    </recommendedName>
</protein>
<sequence length="224" mass="25797">MDYLDATIDSMENSRFAALYGGLVRELTATTHFSQTDINCLLMVYYKFAKVNGPNAKQMTKVQFYELFLVLFKVSNVTTIDRTLFVVTKDVKYVSPKAWVQLFCLYTTEDLSVRMRFAFDIYDTKGTGLLDREQISLACDKFFVGEDEDEITELRADMGEFLIKKFDVDKDGFISYEDYSTVVSEQPCLLEFLGQLFPSPYDREILAHCINMDSFLTVESGRLN</sequence>
<dbReference type="OMA" id="PQCKQMT"/>
<evidence type="ECO:0000259" key="2">
    <source>
        <dbReference type="PROSITE" id="PS50222"/>
    </source>
</evidence>
<name>A0A6I8UQC2_DROPS</name>
<reference evidence="4" key="2">
    <citation type="submission" date="2025-08" db="UniProtKB">
        <authorList>
            <consortium name="RefSeq"/>
        </authorList>
    </citation>
    <scope>IDENTIFICATION</scope>
    <source>
        <strain evidence="4">MV-25-SWS-2005</strain>
        <tissue evidence="4">Whole body</tissue>
    </source>
</reference>
<dbReference type="Proteomes" id="UP000001819">
    <property type="component" value="Chromosome 2"/>
</dbReference>
<dbReference type="CDD" id="cd00051">
    <property type="entry name" value="EFh"/>
    <property type="match status" value="1"/>
</dbReference>
<dbReference type="Pfam" id="PF13499">
    <property type="entry name" value="EF-hand_7"/>
    <property type="match status" value="1"/>
</dbReference>
<dbReference type="Bgee" id="FBgn0073586">
    <property type="expression patterns" value="Expressed in male reproductive system and 1 other cell type or tissue"/>
</dbReference>
<dbReference type="InterPro" id="IPR011992">
    <property type="entry name" value="EF-hand-dom_pair"/>
</dbReference>
<dbReference type="PROSITE" id="PS50222">
    <property type="entry name" value="EF_HAND_2"/>
    <property type="match status" value="1"/>
</dbReference>
<organism evidence="3 4">
    <name type="scientific">Drosophila pseudoobscura pseudoobscura</name>
    <name type="common">Fruit fly</name>
    <dbReference type="NCBI Taxonomy" id="46245"/>
    <lineage>
        <taxon>Eukaryota</taxon>
        <taxon>Metazoa</taxon>
        <taxon>Ecdysozoa</taxon>
        <taxon>Arthropoda</taxon>
        <taxon>Hexapoda</taxon>
        <taxon>Insecta</taxon>
        <taxon>Pterygota</taxon>
        <taxon>Neoptera</taxon>
        <taxon>Endopterygota</taxon>
        <taxon>Diptera</taxon>
        <taxon>Brachycera</taxon>
        <taxon>Muscomorpha</taxon>
        <taxon>Ephydroidea</taxon>
        <taxon>Drosophilidae</taxon>
        <taxon>Drosophila</taxon>
        <taxon>Sophophora</taxon>
    </lineage>
</organism>
<evidence type="ECO:0000256" key="1">
    <source>
        <dbReference type="ARBA" id="ARBA00022837"/>
    </source>
</evidence>
<dbReference type="InParanoid" id="A0A6I8UQC2"/>
<dbReference type="KEGG" id="dpo:4802279"/>
<dbReference type="SMR" id="A0A6I8UQC2"/>
<dbReference type="Gene3D" id="1.10.238.10">
    <property type="entry name" value="EF-hand"/>
    <property type="match status" value="1"/>
</dbReference>
<evidence type="ECO:0000313" key="3">
    <source>
        <dbReference type="Proteomes" id="UP000001819"/>
    </source>
</evidence>
<dbReference type="InterPro" id="IPR018247">
    <property type="entry name" value="EF_Hand_1_Ca_BS"/>
</dbReference>
<reference evidence="3" key="1">
    <citation type="submission" date="2024-06" db="UniProtKB">
        <authorList>
            <consortium name="RefSeq"/>
        </authorList>
    </citation>
    <scope>NUCLEOTIDE SEQUENCE [LARGE SCALE GENOMIC DNA]</scope>
    <source>
        <strain evidence="3">MV2-25</strain>
    </source>
</reference>
<dbReference type="PROSITE" id="PS00018">
    <property type="entry name" value="EF_HAND_1"/>
    <property type="match status" value="1"/>
</dbReference>
<dbReference type="SUPFAM" id="SSF47473">
    <property type="entry name" value="EF-hand"/>
    <property type="match status" value="1"/>
</dbReference>
<dbReference type="GO" id="GO:0005509">
    <property type="term" value="F:calcium ion binding"/>
    <property type="evidence" value="ECO:0007669"/>
    <property type="project" value="InterPro"/>
</dbReference>
<dbReference type="RefSeq" id="XP_001359231.2">
    <property type="nucleotide sequence ID" value="XM_001359194.4"/>
</dbReference>
<accession>A0A6I8UQC2</accession>
<dbReference type="GeneID" id="4802279"/>
<proteinExistence type="predicted"/>
<dbReference type="InterPro" id="IPR002048">
    <property type="entry name" value="EF_hand_dom"/>
</dbReference>
<gene>
    <name evidence="4" type="primary">LOC4802279</name>
</gene>
<keyword evidence="3" id="KW-1185">Reference proteome</keyword>
<feature type="domain" description="EF-hand" evidence="2">
    <location>
        <begin position="154"/>
        <end position="189"/>
    </location>
</feature>
<evidence type="ECO:0000313" key="4">
    <source>
        <dbReference type="RefSeq" id="XP_001359231.2"/>
    </source>
</evidence>
<dbReference type="AlphaFoldDB" id="A0A6I8UQC2"/>
<keyword evidence="1" id="KW-0106">Calcium</keyword>